<dbReference type="EMBL" id="CAFBOM010000210">
    <property type="protein sequence ID" value="CAB4994847.1"/>
    <property type="molecule type" value="Genomic_DNA"/>
</dbReference>
<proteinExistence type="predicted"/>
<gene>
    <name evidence="2" type="ORF">UFOPK3957_01218</name>
</gene>
<accession>A0A6J7NP15</accession>
<feature type="transmembrane region" description="Helical" evidence="1">
    <location>
        <begin position="108"/>
        <end position="141"/>
    </location>
</feature>
<keyword evidence="1" id="KW-0472">Membrane</keyword>
<dbReference type="AlphaFoldDB" id="A0A6J7NP15"/>
<sequence>MRERRSEGSLSSVDVSFAGLAAGFGVAGMADRWRIWRPPLTSHVDRSHHVSISSASRLSPLTARLLADSTYLRAMFGSAALLLPIAAVVLAILGVIGVNGLALAPSVVILGLITFIGTLDAMAGFAAFIVFGAGVGIMGGITGADSIRTLLGLGVIGFGPALIAGAARPLRRGRDDYDLWERLTDFVIIPLIGAFAVQSMVGSLSGLSGYQLPIVQSANLIALIALVGLLLRVSLEEFAARAFPGRIAEVAPAPISTPGVLHRSIVACIRTTLFVFVAIAFIGTSWQLWAGAAIFAAAQACDIIAKYTPNSPRLFHATPVGIPKLVVILLVSLGITTAISLLITSGPDLARTSFVVLMLPGLALAALGMFAKEPREGDTRWYLRPSMRVWYRIGGAVLLVSAIYMTQFS</sequence>
<evidence type="ECO:0000256" key="1">
    <source>
        <dbReference type="SAM" id="Phobius"/>
    </source>
</evidence>
<reference evidence="2" key="1">
    <citation type="submission" date="2020-05" db="EMBL/GenBank/DDBJ databases">
        <authorList>
            <person name="Chiriac C."/>
            <person name="Salcher M."/>
            <person name="Ghai R."/>
            <person name="Kavagutti S V."/>
        </authorList>
    </citation>
    <scope>NUCLEOTIDE SEQUENCE</scope>
</reference>
<feature type="transmembrane region" description="Helical" evidence="1">
    <location>
        <begin position="179"/>
        <end position="198"/>
    </location>
</feature>
<evidence type="ECO:0000313" key="2">
    <source>
        <dbReference type="EMBL" id="CAB4994847.1"/>
    </source>
</evidence>
<organism evidence="2">
    <name type="scientific">freshwater metagenome</name>
    <dbReference type="NCBI Taxonomy" id="449393"/>
    <lineage>
        <taxon>unclassified sequences</taxon>
        <taxon>metagenomes</taxon>
        <taxon>ecological metagenomes</taxon>
    </lineage>
</organism>
<protein>
    <submittedName>
        <fullName evidence="2">Unannotated protein</fullName>
    </submittedName>
</protein>
<feature type="transmembrane region" description="Helical" evidence="1">
    <location>
        <begin position="147"/>
        <end position="167"/>
    </location>
</feature>
<feature type="transmembrane region" description="Helical" evidence="1">
    <location>
        <begin position="12"/>
        <end position="30"/>
    </location>
</feature>
<keyword evidence="1" id="KW-0812">Transmembrane</keyword>
<name>A0A6J7NP15_9ZZZZ</name>
<feature type="transmembrane region" description="Helical" evidence="1">
    <location>
        <begin position="349"/>
        <end position="368"/>
    </location>
</feature>
<keyword evidence="1" id="KW-1133">Transmembrane helix</keyword>
<feature type="transmembrane region" description="Helical" evidence="1">
    <location>
        <begin position="389"/>
        <end position="406"/>
    </location>
</feature>
<feature type="transmembrane region" description="Helical" evidence="1">
    <location>
        <begin position="74"/>
        <end position="96"/>
    </location>
</feature>
<feature type="transmembrane region" description="Helical" evidence="1">
    <location>
        <begin position="325"/>
        <end position="343"/>
    </location>
</feature>
<feature type="transmembrane region" description="Helical" evidence="1">
    <location>
        <begin position="210"/>
        <end position="231"/>
    </location>
</feature>